<reference evidence="2" key="1">
    <citation type="submission" date="2020-11" db="EMBL/GenBank/DDBJ databases">
        <authorList>
            <consortium name="DOE Joint Genome Institute"/>
            <person name="Ahrendt S."/>
            <person name="Riley R."/>
            <person name="Andreopoulos W."/>
            <person name="LaButti K."/>
            <person name="Pangilinan J."/>
            <person name="Ruiz-duenas F.J."/>
            <person name="Barrasa J.M."/>
            <person name="Sanchez-Garcia M."/>
            <person name="Camarero S."/>
            <person name="Miyauchi S."/>
            <person name="Serrano A."/>
            <person name="Linde D."/>
            <person name="Babiker R."/>
            <person name="Drula E."/>
            <person name="Ayuso-Fernandez I."/>
            <person name="Pacheco R."/>
            <person name="Padilla G."/>
            <person name="Ferreira P."/>
            <person name="Barriuso J."/>
            <person name="Kellner H."/>
            <person name="Castanera R."/>
            <person name="Alfaro M."/>
            <person name="Ramirez L."/>
            <person name="Pisabarro A.G."/>
            <person name="Kuo A."/>
            <person name="Tritt A."/>
            <person name="Lipzen A."/>
            <person name="He G."/>
            <person name="Yan M."/>
            <person name="Ng V."/>
            <person name="Cullen D."/>
            <person name="Martin F."/>
            <person name="Rosso M.-N."/>
            <person name="Henrissat B."/>
            <person name="Hibbett D."/>
            <person name="Martinez A.T."/>
            <person name="Grigoriev I.V."/>
        </authorList>
    </citation>
    <scope>NUCLEOTIDE SEQUENCE</scope>
    <source>
        <strain evidence="2">AH 44721</strain>
    </source>
</reference>
<dbReference type="AlphaFoldDB" id="A0A9P5NLL8"/>
<feature type="domain" description="F-box" evidence="1">
    <location>
        <begin position="2"/>
        <end position="57"/>
    </location>
</feature>
<gene>
    <name evidence="2" type="ORF">CPB84DRAFT_1780698</name>
</gene>
<dbReference type="InterPro" id="IPR001810">
    <property type="entry name" value="F-box_dom"/>
</dbReference>
<evidence type="ECO:0000259" key="1">
    <source>
        <dbReference type="PROSITE" id="PS50181"/>
    </source>
</evidence>
<accession>A0A9P5NLL8</accession>
<dbReference type="PROSITE" id="PS50181">
    <property type="entry name" value="FBOX"/>
    <property type="match status" value="1"/>
</dbReference>
<organism evidence="2 3">
    <name type="scientific">Gymnopilus junonius</name>
    <name type="common">Spectacular rustgill mushroom</name>
    <name type="synonym">Gymnopilus spectabilis subsp. junonius</name>
    <dbReference type="NCBI Taxonomy" id="109634"/>
    <lineage>
        <taxon>Eukaryota</taxon>
        <taxon>Fungi</taxon>
        <taxon>Dikarya</taxon>
        <taxon>Basidiomycota</taxon>
        <taxon>Agaricomycotina</taxon>
        <taxon>Agaricomycetes</taxon>
        <taxon>Agaricomycetidae</taxon>
        <taxon>Agaricales</taxon>
        <taxon>Agaricineae</taxon>
        <taxon>Hymenogastraceae</taxon>
        <taxon>Gymnopilus</taxon>
    </lineage>
</organism>
<proteinExistence type="predicted"/>
<name>A0A9P5NLL8_GYMJU</name>
<comment type="caution">
    <text evidence="2">The sequence shown here is derived from an EMBL/GenBank/DDBJ whole genome shotgun (WGS) entry which is preliminary data.</text>
</comment>
<dbReference type="OrthoDB" id="3070253at2759"/>
<evidence type="ECO:0000313" key="2">
    <source>
        <dbReference type="EMBL" id="KAF8898245.1"/>
    </source>
</evidence>
<protein>
    <recommendedName>
        <fullName evidence="1">F-box domain-containing protein</fullName>
    </recommendedName>
</protein>
<keyword evidence="3" id="KW-1185">Reference proteome</keyword>
<evidence type="ECO:0000313" key="3">
    <source>
        <dbReference type="Proteomes" id="UP000724874"/>
    </source>
</evidence>
<sequence length="456" mass="52098">MSTFISPLPLELLEHIIDNFDTSSIKDRKSLSQIASTCRSFAGISQKRLFHDVYIRITLEFYRAEHCPHSAWDRYRVLDSAENQASSGPRCLDILETSPHLANNVRSLTLMPTYETSSAGNTDWQPALSLYAIIPRLHNVQRFTISDMEKACCWECMDVQLRELMCGLLQTQLENSTLSFFIKCPSLKKLHFECLDLRTSDTEDFPIVPALEKPQLELLEILCFGAASDLEEDHSWFNSSYLLFDLTHLKSFKVTARYFFPTPKIPGMFSKSLENLELGTHDFFPGSHLCTTSIIPLNSSVIERPYQRLPPDLNALENLRTLKVYGAIHGTLFSFANSYETNLPFLSDMLKTLPCKAISTPILEVTLEIQVYHLPIEFALESVRWSRMMASVMNQDTIAARFAVFNLHLQRSLYTLEKVDFDASDIFDRDDGLKVLRSSGYLTYLPSKKPSIRRSI</sequence>
<dbReference type="EMBL" id="JADNYJ010000054">
    <property type="protein sequence ID" value="KAF8898245.1"/>
    <property type="molecule type" value="Genomic_DNA"/>
</dbReference>
<dbReference type="Proteomes" id="UP000724874">
    <property type="component" value="Unassembled WGS sequence"/>
</dbReference>